<comment type="caution">
    <text evidence="3">The sequence shown here is derived from an EMBL/GenBank/DDBJ whole genome shotgun (WGS) entry which is preliminary data.</text>
</comment>
<evidence type="ECO:0008006" key="5">
    <source>
        <dbReference type="Google" id="ProtNLM"/>
    </source>
</evidence>
<reference evidence="3 4" key="1">
    <citation type="journal article" date="2023" name="Plants (Basel)">
        <title>Bridging the Gap: Combining Genomics and Transcriptomics Approaches to Understand Stylosanthes scabra, an Orphan Legume from the Brazilian Caatinga.</title>
        <authorList>
            <person name="Ferreira-Neto J.R.C."/>
            <person name="da Silva M.D."/>
            <person name="Binneck E."/>
            <person name="de Melo N.F."/>
            <person name="da Silva R.H."/>
            <person name="de Melo A.L.T.M."/>
            <person name="Pandolfi V."/>
            <person name="Bustamante F.O."/>
            <person name="Brasileiro-Vidal A.C."/>
            <person name="Benko-Iseppon A.M."/>
        </authorList>
    </citation>
    <scope>NUCLEOTIDE SEQUENCE [LARGE SCALE GENOMIC DNA]</scope>
    <source>
        <tissue evidence="3">Leaves</tissue>
    </source>
</reference>
<dbReference type="EMBL" id="JASCZI010241695">
    <property type="protein sequence ID" value="MED6205074.1"/>
    <property type="molecule type" value="Genomic_DNA"/>
</dbReference>
<dbReference type="PANTHER" id="PTHR33565">
    <property type="entry name" value="DORMANCY-ASSOCIATED PROTEIN 1"/>
    <property type="match status" value="1"/>
</dbReference>
<proteinExistence type="inferred from homology"/>
<keyword evidence="4" id="KW-1185">Reference proteome</keyword>
<dbReference type="InterPro" id="IPR008406">
    <property type="entry name" value="DRM/ARP"/>
</dbReference>
<evidence type="ECO:0000313" key="3">
    <source>
        <dbReference type="EMBL" id="MED6205074.1"/>
    </source>
</evidence>
<dbReference type="PANTHER" id="PTHR33565:SF20">
    <property type="entry name" value="DORMANCY-ASSOCIATED PROTEIN HOMOLOG 4"/>
    <property type="match status" value="1"/>
</dbReference>
<dbReference type="Proteomes" id="UP001341840">
    <property type="component" value="Unassembled WGS sequence"/>
</dbReference>
<name>A0ABU6Y4Z6_9FABA</name>
<feature type="compositionally biased region" description="Low complexity" evidence="2">
    <location>
        <begin position="64"/>
        <end position="82"/>
    </location>
</feature>
<sequence length="116" mass="12534">MGFLHKLWDETLAGPAPESGLGKLRKYNSFGSGVARSAMLHDVPISRSIIIVRDPSARPATNDPASPSLPLTPQTPTTPDTPGVDFKKFTRRKTSAIAAVDSSTSTRPNNNDWFDL</sequence>
<protein>
    <recommendedName>
        <fullName evidence="5">Dormancy-associated protein homolog 4</fullName>
    </recommendedName>
</protein>
<evidence type="ECO:0000256" key="2">
    <source>
        <dbReference type="SAM" id="MobiDB-lite"/>
    </source>
</evidence>
<organism evidence="3 4">
    <name type="scientific">Stylosanthes scabra</name>
    <dbReference type="NCBI Taxonomy" id="79078"/>
    <lineage>
        <taxon>Eukaryota</taxon>
        <taxon>Viridiplantae</taxon>
        <taxon>Streptophyta</taxon>
        <taxon>Embryophyta</taxon>
        <taxon>Tracheophyta</taxon>
        <taxon>Spermatophyta</taxon>
        <taxon>Magnoliopsida</taxon>
        <taxon>eudicotyledons</taxon>
        <taxon>Gunneridae</taxon>
        <taxon>Pentapetalae</taxon>
        <taxon>rosids</taxon>
        <taxon>fabids</taxon>
        <taxon>Fabales</taxon>
        <taxon>Fabaceae</taxon>
        <taxon>Papilionoideae</taxon>
        <taxon>50 kb inversion clade</taxon>
        <taxon>dalbergioids sensu lato</taxon>
        <taxon>Dalbergieae</taxon>
        <taxon>Pterocarpus clade</taxon>
        <taxon>Stylosanthes</taxon>
    </lineage>
</organism>
<feature type="region of interest" description="Disordered" evidence="2">
    <location>
        <begin position="54"/>
        <end position="88"/>
    </location>
</feature>
<gene>
    <name evidence="3" type="ORF">PIB30_014762</name>
</gene>
<dbReference type="Pfam" id="PF05564">
    <property type="entry name" value="Auxin_repressed"/>
    <property type="match status" value="1"/>
</dbReference>
<evidence type="ECO:0000313" key="4">
    <source>
        <dbReference type="Proteomes" id="UP001341840"/>
    </source>
</evidence>
<accession>A0ABU6Y4Z6</accession>
<comment type="similarity">
    <text evidence="1">Belongs to the DRM1/ARP family.</text>
</comment>
<evidence type="ECO:0000256" key="1">
    <source>
        <dbReference type="ARBA" id="ARBA00010502"/>
    </source>
</evidence>